<dbReference type="AlphaFoldDB" id="L0A7N9"/>
<dbReference type="eggNOG" id="COG4365">
    <property type="taxonomic scope" value="Bacteria"/>
</dbReference>
<evidence type="ECO:0000313" key="5">
    <source>
        <dbReference type="EMBL" id="AFZ69070.1"/>
    </source>
</evidence>
<dbReference type="HAMAP" id="MF_01867">
    <property type="entry name" value="BshC"/>
    <property type="match status" value="1"/>
</dbReference>
<dbReference type="PATRIC" id="fig|937777.3.peg.3656"/>
<name>L0A7N9_DEIPD</name>
<dbReference type="InterPro" id="IPR011199">
    <property type="entry name" value="Bacillithiol_biosynth_BshC"/>
</dbReference>
<dbReference type="EMBL" id="CP003382">
    <property type="protein sequence ID" value="AFZ69070.1"/>
    <property type="molecule type" value="Genomic_DNA"/>
</dbReference>
<dbReference type="Pfam" id="PF24850">
    <property type="entry name" value="CC_BshC"/>
    <property type="match status" value="1"/>
</dbReference>
<comment type="similarity">
    <text evidence="2">Belongs to the BshC family.</text>
</comment>
<feature type="domain" description="Bacillithiol biosynthesis BshC N-terminal Rossmann-like" evidence="3">
    <location>
        <begin position="19"/>
        <end position="365"/>
    </location>
</feature>
<dbReference type="NCBIfam" id="TIGR03998">
    <property type="entry name" value="thiol_BshC"/>
    <property type="match status" value="1"/>
</dbReference>
<dbReference type="InterPro" id="IPR055399">
    <property type="entry name" value="CC_BshC"/>
</dbReference>
<keyword evidence="1 2" id="KW-0436">Ligase</keyword>
<dbReference type="STRING" id="937777.Deipe_3644"/>
<proteinExistence type="inferred from homology"/>
<evidence type="ECO:0000313" key="6">
    <source>
        <dbReference type="Proteomes" id="UP000010467"/>
    </source>
</evidence>
<evidence type="ECO:0000259" key="4">
    <source>
        <dbReference type="Pfam" id="PF24850"/>
    </source>
</evidence>
<dbReference type="Pfam" id="PF10079">
    <property type="entry name" value="Rossmann-like_BshC"/>
    <property type="match status" value="1"/>
</dbReference>
<gene>
    <name evidence="2" type="primary">bshC</name>
    <name evidence="5" type="ordered locus">Deipe_3644</name>
</gene>
<dbReference type="Proteomes" id="UP000010467">
    <property type="component" value="Chromosome"/>
</dbReference>
<dbReference type="OrthoDB" id="9765151at2"/>
<sequence>MTCPVTTRRSIAQAYAAGELSDFFGCSPADLNSTRTARRDVDRAGLSEALRAYHRDLGTLDRSVETQLARLAHPNSRVVVTGQQAGLLTGPAYSVHKGADAVLRARSLDQDEAPVVAVYWIASQDHDAAEVASTTLLDMNEALHHLTLDLPLGVPVGRIPWREEWTHEVEALLERFAAPEAHRLWLGAVLRAAMREGSYADVFARLVHSLLGEFGLLVLDPLHPALTALFAPALARELDRPREGPQRIEEAARALEARGYVAQLRRPEGATNLFLEGEDGQRRLLRWDGRFFEADRRYDRQQLQRILESNPGRITPAAGLRPILQDSILPTAAFVVGPGEIAYCAELRGVYDLHGVPQPVLLPRLSVTWLEPPVVRLLQRFGLTAAAFQAAPHDALGSALARERGAAALAEDRLGILEREFSQLMQEIGNLDPTLSGAVQRTRERTLTRLIRLQSQARRALIDAEQTREGQVGRLYAHLLPRGVAQEREMNFLTYLLKHGRAPLKRLMTLAPGWTGPVEI</sequence>
<evidence type="ECO:0000256" key="1">
    <source>
        <dbReference type="ARBA" id="ARBA00022598"/>
    </source>
</evidence>
<dbReference type="EC" id="6.-.-.-" evidence="2"/>
<feature type="domain" description="Bacillithiol biosynthesis BshC C-terminal coiled-coil" evidence="4">
    <location>
        <begin position="368"/>
        <end position="509"/>
    </location>
</feature>
<dbReference type="KEGG" id="dpd:Deipe_3644"/>
<accession>L0A7N9</accession>
<dbReference type="InterPro" id="IPR055398">
    <property type="entry name" value="Rossmann-like_BshC"/>
</dbReference>
<organism evidence="5 6">
    <name type="scientific">Deinococcus peraridilitoris (strain DSM 19664 / LMG 22246 / CIP 109416 / KR-200)</name>
    <dbReference type="NCBI Taxonomy" id="937777"/>
    <lineage>
        <taxon>Bacteria</taxon>
        <taxon>Thermotogati</taxon>
        <taxon>Deinococcota</taxon>
        <taxon>Deinococci</taxon>
        <taxon>Deinococcales</taxon>
        <taxon>Deinococcaceae</taxon>
        <taxon>Deinococcus</taxon>
    </lineage>
</organism>
<reference evidence="6" key="1">
    <citation type="submission" date="2012-03" db="EMBL/GenBank/DDBJ databases">
        <title>Complete sequence of chromosome of Deinococcus peraridilitoris DSM 19664.</title>
        <authorList>
            <person name="Lucas S."/>
            <person name="Copeland A."/>
            <person name="Lapidus A."/>
            <person name="Glavina del Rio T."/>
            <person name="Dalin E."/>
            <person name="Tice H."/>
            <person name="Bruce D."/>
            <person name="Goodwin L."/>
            <person name="Pitluck S."/>
            <person name="Peters L."/>
            <person name="Mikhailova N."/>
            <person name="Lu M."/>
            <person name="Kyrpides N."/>
            <person name="Mavromatis K."/>
            <person name="Ivanova N."/>
            <person name="Brettin T."/>
            <person name="Detter J.C."/>
            <person name="Han C."/>
            <person name="Larimer F."/>
            <person name="Land M."/>
            <person name="Hauser L."/>
            <person name="Markowitz V."/>
            <person name="Cheng J.-F."/>
            <person name="Hugenholtz P."/>
            <person name="Woyke T."/>
            <person name="Wu D."/>
            <person name="Pukall R."/>
            <person name="Steenblock K."/>
            <person name="Brambilla E."/>
            <person name="Klenk H.-P."/>
            <person name="Eisen J.A."/>
        </authorList>
    </citation>
    <scope>NUCLEOTIDE SEQUENCE [LARGE SCALE GENOMIC DNA]</scope>
    <source>
        <strain evidence="6">DSM 19664 / LMG 22246 / CIP 109416 / KR-200</strain>
    </source>
</reference>
<evidence type="ECO:0000256" key="2">
    <source>
        <dbReference type="HAMAP-Rule" id="MF_01867"/>
    </source>
</evidence>
<dbReference type="HOGENOM" id="CLU_022249_1_0_0"/>
<dbReference type="GO" id="GO:0016874">
    <property type="term" value="F:ligase activity"/>
    <property type="evidence" value="ECO:0007669"/>
    <property type="project" value="UniProtKB-UniRule"/>
</dbReference>
<dbReference type="RefSeq" id="WP_015237366.1">
    <property type="nucleotide sequence ID" value="NC_019793.1"/>
</dbReference>
<evidence type="ECO:0000259" key="3">
    <source>
        <dbReference type="Pfam" id="PF10079"/>
    </source>
</evidence>
<protein>
    <recommendedName>
        <fullName evidence="2">Putative cysteine ligase BshC</fullName>
        <ecNumber evidence="2">6.-.-.-</ecNumber>
    </recommendedName>
</protein>
<keyword evidence="6" id="KW-1185">Reference proteome</keyword>